<dbReference type="RefSeq" id="WP_053252568.1">
    <property type="nucleotide sequence ID" value="NZ_LGAP01000035.1"/>
</dbReference>
<dbReference type="Pfam" id="PF18013">
    <property type="entry name" value="Phage_lysozyme2"/>
    <property type="match status" value="1"/>
</dbReference>
<gene>
    <name evidence="2" type="ORF">AC244_30530</name>
</gene>
<dbReference type="EMBL" id="LGAP01000035">
    <property type="protein sequence ID" value="KOF13577.1"/>
    <property type="molecule type" value="Genomic_DNA"/>
</dbReference>
<dbReference type="Proteomes" id="UP000037425">
    <property type="component" value="Unassembled WGS sequence"/>
</dbReference>
<accession>A0A0L8BFX7</accession>
<comment type="caution">
    <text evidence="2">The sequence shown here is derived from an EMBL/GenBank/DDBJ whole genome shotgun (WGS) entry which is preliminary data.</text>
</comment>
<sequence>MAKQDKPLNSMGLPVRIQSVREAIKYFDENPALMSSAPIADAKAPRGEGAQFRHPPPSELMGGDFRKAPMHFRGVLTDTTRFSKQPQPMPTDRLKPISAHDKLSDNIALRMKRDLQQRLLLREHEAAGFVGNGDHESGGFGALRGNLWQHGYDTKRDEGNALGTFQWDGVRREDFKKWAKENGYDDQSIEQSYEPSYGFLEHELTNPPEGKVLKGLNKADTADDAARIIEKMYLRSGRPRLAERQRLARRALDLPDYTVEIPVPMRNPNARPPSTR</sequence>
<dbReference type="OrthoDB" id="8005199at2"/>
<dbReference type="InterPro" id="IPR041219">
    <property type="entry name" value="Phage_lysozyme2"/>
</dbReference>
<dbReference type="AlphaFoldDB" id="A0A0L8BFX7"/>
<name>A0A0L8BFX7_ENSAD</name>
<feature type="domain" description="Phage tail lysozyme" evidence="1">
    <location>
        <begin position="123"/>
        <end position="253"/>
    </location>
</feature>
<organism evidence="2 3">
    <name type="scientific">Ensifer adhaerens</name>
    <name type="common">Sinorhizobium morelense</name>
    <dbReference type="NCBI Taxonomy" id="106592"/>
    <lineage>
        <taxon>Bacteria</taxon>
        <taxon>Pseudomonadati</taxon>
        <taxon>Pseudomonadota</taxon>
        <taxon>Alphaproteobacteria</taxon>
        <taxon>Hyphomicrobiales</taxon>
        <taxon>Rhizobiaceae</taxon>
        <taxon>Sinorhizobium/Ensifer group</taxon>
        <taxon>Ensifer</taxon>
    </lineage>
</organism>
<reference evidence="3" key="1">
    <citation type="submission" date="2015-07" db="EMBL/GenBank/DDBJ databases">
        <title>Whole genome sequence of an Ensifer adhaerens strain isolated from a cave pool in the Wind Cave National Park.</title>
        <authorList>
            <person name="Eng W.W.H."/>
            <person name="Gan H.M."/>
            <person name="Barton H.A."/>
            <person name="Savka M.A."/>
        </authorList>
    </citation>
    <scope>NUCLEOTIDE SEQUENCE [LARGE SCALE GENOMIC DNA]</scope>
    <source>
        <strain evidence="3">SD006</strain>
    </source>
</reference>
<evidence type="ECO:0000313" key="3">
    <source>
        <dbReference type="Proteomes" id="UP000037425"/>
    </source>
</evidence>
<proteinExistence type="predicted"/>
<evidence type="ECO:0000313" key="2">
    <source>
        <dbReference type="EMBL" id="KOF13577.1"/>
    </source>
</evidence>
<dbReference type="PATRIC" id="fig|106592.7.peg.5280"/>
<dbReference type="Gene3D" id="1.10.530.10">
    <property type="match status" value="1"/>
</dbReference>
<protein>
    <recommendedName>
        <fullName evidence="1">Phage tail lysozyme domain-containing protein</fullName>
    </recommendedName>
</protein>
<evidence type="ECO:0000259" key="1">
    <source>
        <dbReference type="Pfam" id="PF18013"/>
    </source>
</evidence>